<gene>
    <name evidence="2" type="ORF">SAMN05216270_12730</name>
</gene>
<keyword evidence="1" id="KW-0812">Transmembrane</keyword>
<evidence type="ECO:0000256" key="1">
    <source>
        <dbReference type="SAM" id="Phobius"/>
    </source>
</evidence>
<organism evidence="2 3">
    <name type="scientific">Glycomyces harbinensis</name>
    <dbReference type="NCBI Taxonomy" id="58114"/>
    <lineage>
        <taxon>Bacteria</taxon>
        <taxon>Bacillati</taxon>
        <taxon>Actinomycetota</taxon>
        <taxon>Actinomycetes</taxon>
        <taxon>Glycomycetales</taxon>
        <taxon>Glycomycetaceae</taxon>
        <taxon>Glycomyces</taxon>
    </lineage>
</organism>
<evidence type="ECO:0000313" key="2">
    <source>
        <dbReference type="EMBL" id="SDE53673.1"/>
    </source>
</evidence>
<keyword evidence="1" id="KW-0472">Membrane</keyword>
<evidence type="ECO:0000313" key="3">
    <source>
        <dbReference type="Proteomes" id="UP000198949"/>
    </source>
</evidence>
<reference evidence="3" key="1">
    <citation type="submission" date="2016-10" db="EMBL/GenBank/DDBJ databases">
        <authorList>
            <person name="Varghese N."/>
            <person name="Submissions S."/>
        </authorList>
    </citation>
    <scope>NUCLEOTIDE SEQUENCE [LARGE SCALE GENOMIC DNA]</scope>
    <source>
        <strain evidence="3">CGMCC 4.3516</strain>
    </source>
</reference>
<dbReference type="EMBL" id="FNAD01000027">
    <property type="protein sequence ID" value="SDE53673.1"/>
    <property type="molecule type" value="Genomic_DNA"/>
</dbReference>
<protein>
    <submittedName>
        <fullName evidence="2">Uncharacterized protein</fullName>
    </submittedName>
</protein>
<keyword evidence="1" id="KW-1133">Transmembrane helix</keyword>
<keyword evidence="3" id="KW-1185">Reference proteome</keyword>
<dbReference type="AlphaFoldDB" id="A0A1G7DQ93"/>
<feature type="transmembrane region" description="Helical" evidence="1">
    <location>
        <begin position="23"/>
        <end position="41"/>
    </location>
</feature>
<dbReference type="RefSeq" id="WP_143015119.1">
    <property type="nucleotide sequence ID" value="NZ_FNAD01000027.1"/>
</dbReference>
<dbReference type="Proteomes" id="UP000198949">
    <property type="component" value="Unassembled WGS sequence"/>
</dbReference>
<sequence>MAAPDRLPSPAVIVKEWMRPGDLLWLAAGLALIGAVVLVQMQVPPGDQVRIGADSAFPKFADTNRTPMQLPMIAALGWVAAKFGSHLKSPLSARIDADGIKLYADSKYGIRMKIGAPKAEAPWSAIKCVVVRRRRSRVLKVLPVWSTVLSFERPSGKRYGHGASVSPWSLGKVAAGVARFAPQVEVVDDRRGKRRVLAP</sequence>
<name>A0A1G7DQ93_9ACTN</name>
<dbReference type="STRING" id="58114.SAMN05216270_12730"/>
<accession>A0A1G7DQ93</accession>
<proteinExistence type="predicted"/>